<dbReference type="AlphaFoldDB" id="Q12PS5"/>
<dbReference type="EMBL" id="CP000302">
    <property type="protein sequence ID" value="ABE54551.1"/>
    <property type="molecule type" value="Genomic_DNA"/>
</dbReference>
<dbReference type="STRING" id="318161.Sden_1265"/>
<protein>
    <submittedName>
        <fullName evidence="3">Propeptide, PepSY amd peptidase M4</fullName>
    </submittedName>
</protein>
<feature type="signal peptide" evidence="1">
    <location>
        <begin position="1"/>
        <end position="26"/>
    </location>
</feature>
<dbReference type="eggNOG" id="ENOG502ZH66">
    <property type="taxonomic scope" value="Bacteria"/>
</dbReference>
<evidence type="ECO:0000256" key="1">
    <source>
        <dbReference type="SAM" id="SignalP"/>
    </source>
</evidence>
<sequence length="113" mass="12519">MKLGCRWTIAFYAASVCLLCTSSVMAQTYGMATYAYSQVNIAQQPGPNNQSDLAIRTPQQAMQRVRSQYQAKVLTIQASQVNGNPGYRVKLLTEQGEVFYVLVDAKTGAIYRN</sequence>
<organism evidence="3 4">
    <name type="scientific">Shewanella denitrificans (strain OS217 / ATCC BAA-1090 / DSM 15013)</name>
    <dbReference type="NCBI Taxonomy" id="318161"/>
    <lineage>
        <taxon>Bacteria</taxon>
        <taxon>Pseudomonadati</taxon>
        <taxon>Pseudomonadota</taxon>
        <taxon>Gammaproteobacteria</taxon>
        <taxon>Alteromonadales</taxon>
        <taxon>Shewanellaceae</taxon>
        <taxon>Shewanella</taxon>
    </lineage>
</organism>
<dbReference type="Pfam" id="PF03413">
    <property type="entry name" value="PepSY"/>
    <property type="match status" value="1"/>
</dbReference>
<evidence type="ECO:0000313" key="4">
    <source>
        <dbReference type="Proteomes" id="UP000001982"/>
    </source>
</evidence>
<keyword evidence="1" id="KW-0732">Signal</keyword>
<gene>
    <name evidence="3" type="ordered locus">Sden_1265</name>
</gene>
<proteinExistence type="predicted"/>
<dbReference type="HOGENOM" id="CLU_177055_0_0_6"/>
<reference evidence="3 4" key="1">
    <citation type="submission" date="2006-03" db="EMBL/GenBank/DDBJ databases">
        <title>Complete sequence of Shewanella denitrificans OS217.</title>
        <authorList>
            <consortium name="US DOE Joint Genome Institute"/>
            <person name="Copeland A."/>
            <person name="Lucas S."/>
            <person name="Lapidus A."/>
            <person name="Barry K."/>
            <person name="Detter J.C."/>
            <person name="Glavina del Rio T."/>
            <person name="Hammon N."/>
            <person name="Israni S."/>
            <person name="Dalin E."/>
            <person name="Tice H."/>
            <person name="Pitluck S."/>
            <person name="Brettin T."/>
            <person name="Bruce D."/>
            <person name="Han C."/>
            <person name="Tapia R."/>
            <person name="Gilna P."/>
            <person name="Kiss H."/>
            <person name="Schmutz J."/>
            <person name="Larimer F."/>
            <person name="Land M."/>
            <person name="Hauser L."/>
            <person name="Kyrpides N."/>
            <person name="Lykidis A."/>
            <person name="Richardson P."/>
        </authorList>
    </citation>
    <scope>NUCLEOTIDE SEQUENCE [LARGE SCALE GENOMIC DNA]</scope>
    <source>
        <strain evidence="4">OS217 / ATCC BAA-1090 / DSM 15013</strain>
    </source>
</reference>
<dbReference type="Proteomes" id="UP000001982">
    <property type="component" value="Chromosome"/>
</dbReference>
<dbReference type="InterPro" id="IPR025711">
    <property type="entry name" value="PepSY"/>
</dbReference>
<evidence type="ECO:0000313" key="3">
    <source>
        <dbReference type="EMBL" id="ABE54551.1"/>
    </source>
</evidence>
<feature type="domain" description="PepSY" evidence="2">
    <location>
        <begin position="57"/>
        <end position="110"/>
    </location>
</feature>
<evidence type="ECO:0000259" key="2">
    <source>
        <dbReference type="Pfam" id="PF03413"/>
    </source>
</evidence>
<feature type="chain" id="PRO_5004181615" evidence="1">
    <location>
        <begin position="27"/>
        <end position="113"/>
    </location>
</feature>
<name>Q12PS5_SHEDO</name>
<keyword evidence="4" id="KW-1185">Reference proteome</keyword>
<accession>Q12PS5</accession>
<dbReference type="RefSeq" id="WP_011495710.1">
    <property type="nucleotide sequence ID" value="NC_007954.1"/>
</dbReference>
<dbReference type="KEGG" id="sdn:Sden_1265"/>